<gene>
    <name evidence="1" type="ORF">ROLI_005680</name>
</gene>
<reference evidence="1 2" key="1">
    <citation type="submission" date="2015-07" db="EMBL/GenBank/DDBJ databases">
        <authorList>
            <person name="Voget S."/>
            <person name="Dogs M."/>
            <person name="Brinkhoff T.H."/>
            <person name="Daniel R."/>
        </authorList>
    </citation>
    <scope>NUCLEOTIDE SEQUENCE [LARGE SCALE GENOMIC DNA]</scope>
    <source>
        <strain evidence="1 2">B14</strain>
    </source>
</reference>
<dbReference type="Proteomes" id="UP001318682">
    <property type="component" value="Chromosome"/>
</dbReference>
<name>A0ABZ2BRL8_9RHOB</name>
<keyword evidence="2" id="KW-1185">Reference proteome</keyword>
<reference evidence="2" key="2">
    <citation type="submission" date="2024-01" db="EMBL/GenBank/DDBJ databases">
        <title>Roseobacter fucihabitans sp. nov., isolated from the brown alga Fucus spiralis.</title>
        <authorList>
            <person name="Hahnke S."/>
            <person name="Berger M."/>
            <person name="Schlingloff A."/>
            <person name="Athale I."/>
            <person name="Neumann-Schaal M."/>
            <person name="Adenaya A."/>
            <person name="Poehlein A."/>
            <person name="Daniel R."/>
            <person name="Pertersen J."/>
            <person name="Brinkhoff T."/>
        </authorList>
    </citation>
    <scope>NUCLEOTIDE SEQUENCE [LARGE SCALE GENOMIC DNA]</scope>
    <source>
        <strain evidence="2">B14</strain>
    </source>
</reference>
<proteinExistence type="predicted"/>
<accession>A0ABZ2BRL8</accession>
<evidence type="ECO:0008006" key="3">
    <source>
        <dbReference type="Google" id="ProtNLM"/>
    </source>
</evidence>
<evidence type="ECO:0000313" key="1">
    <source>
        <dbReference type="EMBL" id="WVX47499.1"/>
    </source>
</evidence>
<organism evidence="1 2">
    <name type="scientific">Roseobacter fucihabitans</name>
    <dbReference type="NCBI Taxonomy" id="1537242"/>
    <lineage>
        <taxon>Bacteria</taxon>
        <taxon>Pseudomonadati</taxon>
        <taxon>Pseudomonadota</taxon>
        <taxon>Alphaproteobacteria</taxon>
        <taxon>Rhodobacterales</taxon>
        <taxon>Roseobacteraceae</taxon>
        <taxon>Roseobacter</taxon>
    </lineage>
</organism>
<sequence length="203" mass="23076">MRFDPQAIVCFKQQLFRDSEGTDCLNDEWVSLKRAGQVFGYSLDHVCALILDGELNQLRHRPNALSLYDLHLNKKEVLGRMSDAAAIGCSKADLKQILGINDPTVAQIVRKGMIASFGVKNPLNHRKMIRFTSEAIDSFLREYLPLGLFARNAGMQPRAAMLYIEKLELHALDWPRKFSRVYRRTGLPSEIAKMQIEWSLPTG</sequence>
<protein>
    <recommendedName>
        <fullName evidence="3">DNA-binding protein</fullName>
    </recommendedName>
</protein>
<dbReference type="EMBL" id="CP143423">
    <property type="protein sequence ID" value="WVX47499.1"/>
    <property type="molecule type" value="Genomic_DNA"/>
</dbReference>
<evidence type="ECO:0000313" key="2">
    <source>
        <dbReference type="Proteomes" id="UP001318682"/>
    </source>
</evidence>